<dbReference type="Proteomes" id="UP000295832">
    <property type="component" value="Unassembled WGS sequence"/>
</dbReference>
<sequence length="252" mass="28477">MKKIAVIFAALVILLNTATVFANDRVGMGFDYMKLNYKFNNSIDQDMELKQVRGAIKFSEDLSLEAGYAFGGYDSYTSSDLKVFNLDLKKDFNLTPSSEIYLGVGGNYSKYDTNFFGSELFNIKSKDLDLLFGLEYKLNNRLSLFADGRYGIAGDYQIYSQYLKEQEYTQDGKITDYELAESYGLKTGLNFAITEDLKAKLGYTIKHDTINNKSYSVAGIQAIDGNDVISNYNFLNVDRFTQGIFFGVETNF</sequence>
<feature type="signal peptide" evidence="2">
    <location>
        <begin position="1"/>
        <end position="22"/>
    </location>
</feature>
<evidence type="ECO:0000259" key="3">
    <source>
        <dbReference type="Pfam" id="PF13505"/>
    </source>
</evidence>
<dbReference type="Pfam" id="PF13505">
    <property type="entry name" value="OMP_b-brl"/>
    <property type="match status" value="1"/>
</dbReference>
<keyword evidence="5" id="KW-1185">Reference proteome</keyword>
<dbReference type="InterPro" id="IPR011250">
    <property type="entry name" value="OMP/PagP_B-barrel"/>
</dbReference>
<dbReference type="AlphaFoldDB" id="A0A4R8H2S0"/>
<evidence type="ECO:0000313" key="5">
    <source>
        <dbReference type="Proteomes" id="UP000295832"/>
    </source>
</evidence>
<evidence type="ECO:0000256" key="2">
    <source>
        <dbReference type="SAM" id="SignalP"/>
    </source>
</evidence>
<organism evidence="4 5">
    <name type="scientific">Orenia marismortui</name>
    <dbReference type="NCBI Taxonomy" id="46469"/>
    <lineage>
        <taxon>Bacteria</taxon>
        <taxon>Bacillati</taxon>
        <taxon>Bacillota</taxon>
        <taxon>Clostridia</taxon>
        <taxon>Halanaerobiales</taxon>
        <taxon>Halobacteroidaceae</taxon>
        <taxon>Orenia</taxon>
    </lineage>
</organism>
<name>A0A4R8H2S0_9FIRM</name>
<reference evidence="4 5" key="1">
    <citation type="submission" date="2019-03" db="EMBL/GenBank/DDBJ databases">
        <title>Subsurface microbial communities from deep shales in Ohio and West Virginia, USA.</title>
        <authorList>
            <person name="Wrighton K."/>
        </authorList>
    </citation>
    <scope>NUCLEOTIDE SEQUENCE [LARGE SCALE GENOMIC DNA]</scope>
    <source>
        <strain evidence="4 5">MSL 6dP</strain>
    </source>
</reference>
<evidence type="ECO:0000313" key="4">
    <source>
        <dbReference type="EMBL" id="TDX48938.1"/>
    </source>
</evidence>
<dbReference type="STRING" id="926561.GCA_000379025_02776"/>
<dbReference type="RefSeq" id="WP_134117692.1">
    <property type="nucleotide sequence ID" value="NZ_SOEG01000023.1"/>
</dbReference>
<keyword evidence="1 2" id="KW-0732">Signal</keyword>
<dbReference type="Gene3D" id="2.40.160.20">
    <property type="match status" value="1"/>
</dbReference>
<dbReference type="InterPro" id="IPR027385">
    <property type="entry name" value="Beta-barrel_OMP"/>
</dbReference>
<proteinExistence type="predicted"/>
<feature type="chain" id="PRO_5020313702" evidence="2">
    <location>
        <begin position="23"/>
        <end position="252"/>
    </location>
</feature>
<comment type="caution">
    <text evidence="4">The sequence shown here is derived from an EMBL/GenBank/DDBJ whole genome shotgun (WGS) entry which is preliminary data.</text>
</comment>
<gene>
    <name evidence="4" type="ORF">C7959_1233</name>
</gene>
<dbReference type="SUPFAM" id="SSF56925">
    <property type="entry name" value="OMPA-like"/>
    <property type="match status" value="1"/>
</dbReference>
<dbReference type="EMBL" id="SOEG01000023">
    <property type="protein sequence ID" value="TDX48938.1"/>
    <property type="molecule type" value="Genomic_DNA"/>
</dbReference>
<protein>
    <submittedName>
        <fullName evidence="4">Outer membrane protein with beta-barrel domain</fullName>
    </submittedName>
</protein>
<feature type="domain" description="Outer membrane protein beta-barrel" evidence="3">
    <location>
        <begin position="8"/>
        <end position="153"/>
    </location>
</feature>
<accession>A0A4R8H2S0</accession>
<evidence type="ECO:0000256" key="1">
    <source>
        <dbReference type="ARBA" id="ARBA00022729"/>
    </source>
</evidence>